<accession>A0ABR3BL70</accession>
<evidence type="ECO:0000256" key="4">
    <source>
        <dbReference type="ARBA" id="ARBA00022692"/>
    </source>
</evidence>
<name>A0ABR3BL70_9TREE</name>
<dbReference type="Gene3D" id="3.90.550.10">
    <property type="entry name" value="Spore Coat Polysaccharide Biosynthesis Protein SpsA, Chain A"/>
    <property type="match status" value="1"/>
</dbReference>
<dbReference type="Proteomes" id="UP000054399">
    <property type="component" value="Unassembled WGS sequence"/>
</dbReference>
<keyword evidence="8 10" id="KW-0472">Membrane</keyword>
<evidence type="ECO:0008006" key="13">
    <source>
        <dbReference type="Google" id="ProtNLM"/>
    </source>
</evidence>
<comment type="caution">
    <text evidence="11">The sequence shown here is derived from an EMBL/GenBank/DDBJ whole genome shotgun (WGS) entry which is preliminary data.</text>
</comment>
<keyword evidence="12" id="KW-1185">Reference proteome</keyword>
<dbReference type="InterPro" id="IPR022751">
    <property type="entry name" value="Alpha_mannosyltransferase"/>
</dbReference>
<evidence type="ECO:0000313" key="12">
    <source>
        <dbReference type="Proteomes" id="UP000054399"/>
    </source>
</evidence>
<evidence type="ECO:0000256" key="7">
    <source>
        <dbReference type="ARBA" id="ARBA00023034"/>
    </source>
</evidence>
<evidence type="ECO:0000256" key="3">
    <source>
        <dbReference type="ARBA" id="ARBA00022679"/>
    </source>
</evidence>
<reference evidence="11 12" key="2">
    <citation type="submission" date="2024-01" db="EMBL/GenBank/DDBJ databases">
        <title>Comparative genomics of Cryptococcus and Kwoniella reveals pathogenesis evolution and contrasting modes of karyotype evolution via chromosome fusion or intercentromeric recombination.</title>
        <authorList>
            <person name="Coelho M.A."/>
            <person name="David-Palma M."/>
            <person name="Shea T."/>
            <person name="Bowers K."/>
            <person name="Mcginley-Smith S."/>
            <person name="Mohammad A.W."/>
            <person name="Gnirke A."/>
            <person name="Yurkov A.M."/>
            <person name="Nowrousian M."/>
            <person name="Sun S."/>
            <person name="Cuomo C.A."/>
            <person name="Heitman J."/>
        </authorList>
    </citation>
    <scope>NUCLEOTIDE SEQUENCE [LARGE SCALE GENOMIC DNA]</scope>
    <source>
        <strain evidence="11 12">IND107</strain>
    </source>
</reference>
<sequence>MLRRNYTPTPLGYAVLIFFALITLYFLTPADSSITLLPSSWSSQSGKWATPHESIGEEEDESDSQPLPLLPKVYASEFPDLKLPRSLRASPKLYALNSRLVSFLSRPVLSHSAASQANLEGCPSELSDKLVNPDQYAGDGWFWRDEVDEGEIVRRRADVVRYLSEAVERGEQVLGQEGETGKGRGIVLTGGNQDTTLRTITAIKHLRRLGVDLPIEVFHYSDELHDKEQRKEIESLGATLREAKGLEKVAGVWKNWQIKGLALVQSSFREILYLDSDNTPLRSPSHLFDAPIYTSSGRAAFWPDLSKDHPDNAIWRLEERFCGHSVLQYDLATPEGFSRPPPLFVHSNLLKHLGGTRLSKGDLFKFVRRMSEDYSSSPLLNHAHSFVYDGTARGMCLDLNWHEDTPQEVKEDVSVETYAVEQEEGGVFDGFEDAWWEEGGRVGGW</sequence>
<protein>
    <recommendedName>
        <fullName evidence="13">Alpha-1,2-mannosyltransferase</fullName>
    </recommendedName>
</protein>
<comment type="subcellular location">
    <subcellularLocation>
        <location evidence="1">Golgi apparatus membrane</location>
        <topology evidence="1">Single-pass type II membrane protein</topology>
    </subcellularLocation>
</comment>
<feature type="transmembrane region" description="Helical" evidence="10">
    <location>
        <begin position="12"/>
        <end position="30"/>
    </location>
</feature>
<keyword evidence="7" id="KW-0333">Golgi apparatus</keyword>
<evidence type="ECO:0000256" key="9">
    <source>
        <dbReference type="SAM" id="MobiDB-lite"/>
    </source>
</evidence>
<dbReference type="PANTHER" id="PTHR31646:SF1">
    <property type="entry name" value="ALPHA-1,2-MANNOSYLTRANSFERASE MNN2"/>
    <property type="match status" value="1"/>
</dbReference>
<gene>
    <name evidence="11" type="ORF">I308_106738</name>
</gene>
<comment type="similarity">
    <text evidence="2">Belongs to the MNN1/MNT family.</text>
</comment>
<evidence type="ECO:0000256" key="10">
    <source>
        <dbReference type="SAM" id="Phobius"/>
    </source>
</evidence>
<dbReference type="InterPro" id="IPR029044">
    <property type="entry name" value="Nucleotide-diphossugar_trans"/>
</dbReference>
<evidence type="ECO:0000313" key="11">
    <source>
        <dbReference type="EMBL" id="KAL0240190.1"/>
    </source>
</evidence>
<keyword evidence="6 10" id="KW-1133">Transmembrane helix</keyword>
<evidence type="ECO:0000256" key="5">
    <source>
        <dbReference type="ARBA" id="ARBA00022968"/>
    </source>
</evidence>
<keyword evidence="5" id="KW-0735">Signal-anchor</keyword>
<dbReference type="EMBL" id="ATAM02000015">
    <property type="protein sequence ID" value="KAL0240190.1"/>
    <property type="molecule type" value="Genomic_DNA"/>
</dbReference>
<dbReference type="GeneID" id="91993591"/>
<evidence type="ECO:0000256" key="6">
    <source>
        <dbReference type="ARBA" id="ARBA00022989"/>
    </source>
</evidence>
<evidence type="ECO:0000256" key="1">
    <source>
        <dbReference type="ARBA" id="ARBA00004323"/>
    </source>
</evidence>
<dbReference type="SUPFAM" id="SSF53448">
    <property type="entry name" value="Nucleotide-diphospho-sugar transferases"/>
    <property type="match status" value="1"/>
</dbReference>
<keyword evidence="3" id="KW-0808">Transferase</keyword>
<evidence type="ECO:0000256" key="2">
    <source>
        <dbReference type="ARBA" id="ARBA00009105"/>
    </source>
</evidence>
<organism evidence="11 12">
    <name type="scientific">Cryptococcus tetragattii IND107</name>
    <dbReference type="NCBI Taxonomy" id="1296105"/>
    <lineage>
        <taxon>Eukaryota</taxon>
        <taxon>Fungi</taxon>
        <taxon>Dikarya</taxon>
        <taxon>Basidiomycota</taxon>
        <taxon>Agaricomycotina</taxon>
        <taxon>Tremellomycetes</taxon>
        <taxon>Tremellales</taxon>
        <taxon>Cryptococcaceae</taxon>
        <taxon>Cryptococcus</taxon>
        <taxon>Cryptococcus gattii species complex</taxon>
    </lineage>
</organism>
<dbReference type="Pfam" id="PF11051">
    <property type="entry name" value="Mannosyl_trans3"/>
    <property type="match status" value="1"/>
</dbReference>
<reference evidence="12" key="1">
    <citation type="submission" date="2015-01" db="EMBL/GenBank/DDBJ databases">
        <title>The Genome Sequence of Cryptococcus gattii MMRL2647.</title>
        <authorList>
            <consortium name="The Broad Institute Genomics Platform"/>
            <person name="Cuomo C."/>
            <person name="Litvintseva A."/>
            <person name="Chen Y."/>
            <person name="Heitman J."/>
            <person name="Sun S."/>
            <person name="Springer D."/>
            <person name="Dromer F."/>
            <person name="Young S."/>
            <person name="Zeng Q."/>
            <person name="Gargeya S."/>
            <person name="Abouelleil A."/>
            <person name="Alvarado L."/>
            <person name="Chapman S.B."/>
            <person name="Gainer-Dewar J."/>
            <person name="Goldberg J."/>
            <person name="Griggs A."/>
            <person name="Gujja S."/>
            <person name="Hansen M."/>
            <person name="Howarth C."/>
            <person name="Imamovic A."/>
            <person name="Larimer J."/>
            <person name="Murphy C."/>
            <person name="Naylor J."/>
            <person name="Pearson M."/>
            <person name="Priest M."/>
            <person name="Roberts A."/>
            <person name="Saif S."/>
            <person name="Shea T."/>
            <person name="Sykes S."/>
            <person name="Wortman J."/>
            <person name="Nusbaum C."/>
            <person name="Birren B."/>
        </authorList>
    </citation>
    <scope>NUCLEOTIDE SEQUENCE [LARGE SCALE GENOMIC DNA]</scope>
    <source>
        <strain evidence="12">IND107</strain>
    </source>
</reference>
<proteinExistence type="inferred from homology"/>
<dbReference type="PANTHER" id="PTHR31646">
    <property type="entry name" value="ALPHA-1,2-MANNOSYLTRANSFERASE MNN2"/>
    <property type="match status" value="1"/>
</dbReference>
<feature type="region of interest" description="Disordered" evidence="9">
    <location>
        <begin position="41"/>
        <end position="66"/>
    </location>
</feature>
<keyword evidence="4 10" id="KW-0812">Transmembrane</keyword>
<evidence type="ECO:0000256" key="8">
    <source>
        <dbReference type="ARBA" id="ARBA00023136"/>
    </source>
</evidence>
<dbReference type="RefSeq" id="XP_066610698.1">
    <property type="nucleotide sequence ID" value="XM_066761158.1"/>
</dbReference>